<dbReference type="InterPro" id="IPR050832">
    <property type="entry name" value="Bact_Acetyltransf"/>
</dbReference>
<accession>A0A1I5TUX1</accession>
<dbReference type="SUPFAM" id="SSF55729">
    <property type="entry name" value="Acyl-CoA N-acyltransferases (Nat)"/>
    <property type="match status" value="1"/>
</dbReference>
<protein>
    <submittedName>
        <fullName evidence="4">Ribosomal protein S18 acetylase RimI</fullName>
    </submittedName>
</protein>
<dbReference type="CDD" id="cd04301">
    <property type="entry name" value="NAT_SF"/>
    <property type="match status" value="1"/>
</dbReference>
<dbReference type="EMBL" id="FOVH01000018">
    <property type="protein sequence ID" value="SFP86397.1"/>
    <property type="molecule type" value="Genomic_DNA"/>
</dbReference>
<reference evidence="4 5" key="1">
    <citation type="submission" date="2016-10" db="EMBL/GenBank/DDBJ databases">
        <authorList>
            <person name="de Groot N.N."/>
        </authorList>
    </citation>
    <scope>NUCLEOTIDE SEQUENCE [LARGE SCALE GENOMIC DNA]</scope>
    <source>
        <strain evidence="4 5">DSM 43067</strain>
    </source>
</reference>
<dbReference type="OrthoDB" id="5243635at2"/>
<evidence type="ECO:0000313" key="5">
    <source>
        <dbReference type="Proteomes" id="UP000183413"/>
    </source>
</evidence>
<dbReference type="AlphaFoldDB" id="A0A1I5TUX1"/>
<evidence type="ECO:0000259" key="3">
    <source>
        <dbReference type="PROSITE" id="PS51186"/>
    </source>
</evidence>
<dbReference type="PANTHER" id="PTHR43877:SF2">
    <property type="entry name" value="AMINOALKYLPHOSPHONATE N-ACETYLTRANSFERASE-RELATED"/>
    <property type="match status" value="1"/>
</dbReference>
<dbReference type="GO" id="GO:0016747">
    <property type="term" value="F:acyltransferase activity, transferring groups other than amino-acyl groups"/>
    <property type="evidence" value="ECO:0007669"/>
    <property type="project" value="InterPro"/>
</dbReference>
<keyword evidence="1" id="KW-0808">Transferase</keyword>
<gene>
    <name evidence="4" type="ORF">SAMN04489713_118124</name>
</gene>
<name>A0A1I5TUX1_9ACTN</name>
<dbReference type="InterPro" id="IPR000182">
    <property type="entry name" value="GNAT_dom"/>
</dbReference>
<dbReference type="InParanoid" id="A0A1I5TUX1"/>
<dbReference type="RefSeq" id="WP_021596390.1">
    <property type="nucleotide sequence ID" value="NZ_FOVH01000018.1"/>
</dbReference>
<dbReference type="InterPro" id="IPR016181">
    <property type="entry name" value="Acyl_CoA_acyltransferase"/>
</dbReference>
<feature type="domain" description="N-acetyltransferase" evidence="3">
    <location>
        <begin position="1"/>
        <end position="156"/>
    </location>
</feature>
<dbReference type="STRING" id="1993.SAMN04489713_118124"/>
<keyword evidence="4" id="KW-0687">Ribonucleoprotein</keyword>
<dbReference type="GO" id="GO:0005840">
    <property type="term" value="C:ribosome"/>
    <property type="evidence" value="ECO:0007669"/>
    <property type="project" value="UniProtKB-KW"/>
</dbReference>
<keyword evidence="2" id="KW-0012">Acyltransferase</keyword>
<dbReference type="Gene3D" id="3.40.630.30">
    <property type="match status" value="1"/>
</dbReference>
<sequence length="159" mass="17394">MILRAARPDDVPRLAPLWRAAWLDGHVGHVPDELMAVRGPEHFEAHAEKYAPSTVVAVDVEDRLLGLIILGDDDGEVVQLAVDRSARGGGVGGALLRAAEERFSGRHSEAWLAVVPGNTRARRFYEFHGWRDTGPMTYSAPTATGRVDVPVHRYVKPLG</sequence>
<dbReference type="Proteomes" id="UP000183413">
    <property type="component" value="Unassembled WGS sequence"/>
</dbReference>
<dbReference type="Pfam" id="PF00583">
    <property type="entry name" value="Acetyltransf_1"/>
    <property type="match status" value="1"/>
</dbReference>
<keyword evidence="4" id="KW-0689">Ribosomal protein</keyword>
<evidence type="ECO:0000313" key="4">
    <source>
        <dbReference type="EMBL" id="SFP86397.1"/>
    </source>
</evidence>
<evidence type="ECO:0000256" key="1">
    <source>
        <dbReference type="ARBA" id="ARBA00022679"/>
    </source>
</evidence>
<dbReference type="PROSITE" id="PS51186">
    <property type="entry name" value="GNAT"/>
    <property type="match status" value="1"/>
</dbReference>
<dbReference type="eggNOG" id="COG0456">
    <property type="taxonomic scope" value="Bacteria"/>
</dbReference>
<evidence type="ECO:0000256" key="2">
    <source>
        <dbReference type="ARBA" id="ARBA00023315"/>
    </source>
</evidence>
<organism evidence="4 5">
    <name type="scientific">Actinomadura madurae</name>
    <dbReference type="NCBI Taxonomy" id="1993"/>
    <lineage>
        <taxon>Bacteria</taxon>
        <taxon>Bacillati</taxon>
        <taxon>Actinomycetota</taxon>
        <taxon>Actinomycetes</taxon>
        <taxon>Streptosporangiales</taxon>
        <taxon>Thermomonosporaceae</taxon>
        <taxon>Actinomadura</taxon>
    </lineage>
</organism>
<proteinExistence type="predicted"/>
<keyword evidence="5" id="KW-1185">Reference proteome</keyword>
<dbReference type="PANTHER" id="PTHR43877">
    <property type="entry name" value="AMINOALKYLPHOSPHONATE N-ACETYLTRANSFERASE-RELATED-RELATED"/>
    <property type="match status" value="1"/>
</dbReference>